<organism evidence="7 8">
    <name type="scientific">Aquiflexum balticum DSM 16537</name>
    <dbReference type="NCBI Taxonomy" id="758820"/>
    <lineage>
        <taxon>Bacteria</taxon>
        <taxon>Pseudomonadati</taxon>
        <taxon>Bacteroidota</taxon>
        <taxon>Cytophagia</taxon>
        <taxon>Cytophagales</taxon>
        <taxon>Cyclobacteriaceae</taxon>
        <taxon>Aquiflexum</taxon>
    </lineage>
</organism>
<dbReference type="Pfam" id="PF07627">
    <property type="entry name" value="PSCyt3"/>
    <property type="match status" value="1"/>
</dbReference>
<dbReference type="Proteomes" id="UP000192333">
    <property type="component" value="Chromosome I"/>
</dbReference>
<dbReference type="Pfam" id="PF07637">
    <property type="entry name" value="PSD5"/>
    <property type="match status" value="1"/>
</dbReference>
<evidence type="ECO:0000256" key="1">
    <source>
        <dbReference type="SAM" id="SignalP"/>
    </source>
</evidence>
<evidence type="ECO:0000259" key="3">
    <source>
        <dbReference type="Pfam" id="PF07626"/>
    </source>
</evidence>
<dbReference type="Pfam" id="PF07626">
    <property type="entry name" value="PSD3"/>
    <property type="match status" value="1"/>
</dbReference>
<feature type="chain" id="PRO_5010705181" description="Planctomycete cytochrome C" evidence="1">
    <location>
        <begin position="20"/>
        <end position="659"/>
    </location>
</feature>
<dbReference type="STRING" id="758820.SAMN00777080_2002"/>
<evidence type="ECO:0000313" key="7">
    <source>
        <dbReference type="EMBL" id="SMD43410.1"/>
    </source>
</evidence>
<dbReference type="InterPro" id="IPR013036">
    <property type="entry name" value="DUF1587"/>
</dbReference>
<accession>A0A1W2H3A5</accession>
<reference evidence="8" key="1">
    <citation type="submission" date="2017-04" db="EMBL/GenBank/DDBJ databases">
        <authorList>
            <person name="Varghese N."/>
            <person name="Submissions S."/>
        </authorList>
    </citation>
    <scope>NUCLEOTIDE SEQUENCE [LARGE SCALE GENOMIC DNA]</scope>
    <source>
        <strain evidence="8">DSM 16537</strain>
    </source>
</reference>
<name>A0A1W2H3A5_9BACT</name>
<dbReference type="InterPro" id="IPR013039">
    <property type="entry name" value="DUF1588"/>
</dbReference>
<dbReference type="Pfam" id="PF07631">
    <property type="entry name" value="PSD4"/>
    <property type="match status" value="1"/>
</dbReference>
<dbReference type="InterPro" id="IPR011478">
    <property type="entry name" value="DUF1585"/>
</dbReference>
<feature type="domain" description="DUF1585" evidence="2">
    <location>
        <begin position="569"/>
        <end position="642"/>
    </location>
</feature>
<evidence type="ECO:0000313" key="8">
    <source>
        <dbReference type="Proteomes" id="UP000192333"/>
    </source>
</evidence>
<dbReference type="EMBL" id="LT838813">
    <property type="protein sequence ID" value="SMD43410.1"/>
    <property type="molecule type" value="Genomic_DNA"/>
</dbReference>
<evidence type="ECO:0008006" key="9">
    <source>
        <dbReference type="Google" id="ProtNLM"/>
    </source>
</evidence>
<sequence length="659" mass="74847">MKTWIYFTAFLAFAAAANAATLAVEESDVDHIEILMPLAEKHCFSCHHDTKRSGGLSIRSYFMGINDFEKRIVRGGKVWTHIIQTVQSGEMPPAGEPLMTSEEREAFIYSVNSILLKSLSANDPGRVVIRRLSHTEYEYTILNLVGVKFDAKSRFPSDGSGGAGFDNFPNTLFVTPLKMERYYDAAEEIMDMAYADPEIWKSIVPRPYKVSLWNRLTNWIAKLFAGDNYVGKHVVAAEEVIVPFASNAFRRFLKPEEKQTYLSLFEEVYDGTPGNNRFNVAIKETLKAVLISPNFLYRYEEEQPVDHAYPLSNFELASRLSFFLWSTFPDKELFEVAYRGNLQDPVVIRNQVIRMLNDEKSKHFSESFATQWFGVNRFREDVTADPERYPEMTASLREAMYNELVEYFHHVLTGSKNFLDLIDSDYTFLNEELANHYGIADVKGAEFRKVALHNNPRGGILGMGSVLTATSLPIRTSPVLRGKWVLEEILGTPAPPPPPDAGELPEEAAADKNASIRDLLTFHRSKPACINCHQKMDPIGFGLENFDAVGRWRDSYGFDPIVAWDTLPSGEIFNGPSELKKILATKKELFARTLSEKTFTYAIGRNVEFKDELYIQGLIKNLIENDFNTEQFIIALATSYPFRYKVNDGAEKFKILAKN</sequence>
<dbReference type="InterPro" id="IPR013043">
    <property type="entry name" value="DUF1595"/>
</dbReference>
<evidence type="ECO:0000259" key="2">
    <source>
        <dbReference type="Pfam" id="PF07624"/>
    </source>
</evidence>
<dbReference type="InterPro" id="IPR013042">
    <property type="entry name" value="DUF1592"/>
</dbReference>
<dbReference type="AlphaFoldDB" id="A0A1W2H3A5"/>
<feature type="domain" description="DUF1588" evidence="4">
    <location>
        <begin position="457"/>
        <end position="555"/>
    </location>
</feature>
<feature type="signal peptide" evidence="1">
    <location>
        <begin position="1"/>
        <end position="19"/>
    </location>
</feature>
<keyword evidence="1" id="KW-0732">Signal</keyword>
<feature type="domain" description="DUF1587" evidence="3">
    <location>
        <begin position="130"/>
        <end position="194"/>
    </location>
</feature>
<dbReference type="RefSeq" id="WP_084120198.1">
    <property type="nucleotide sequence ID" value="NZ_LT838813.1"/>
</dbReference>
<protein>
    <recommendedName>
        <fullName evidence="9">Planctomycete cytochrome C</fullName>
    </recommendedName>
</protein>
<evidence type="ECO:0000259" key="5">
    <source>
        <dbReference type="Pfam" id="PF07631"/>
    </source>
</evidence>
<dbReference type="OrthoDB" id="1524066at2"/>
<evidence type="ECO:0000259" key="6">
    <source>
        <dbReference type="Pfam" id="PF07637"/>
    </source>
</evidence>
<feature type="domain" description="DUF1595" evidence="6">
    <location>
        <begin position="237"/>
        <end position="300"/>
    </location>
</feature>
<gene>
    <name evidence="7" type="ORF">SAMN00777080_2002</name>
</gene>
<dbReference type="Pfam" id="PF07624">
    <property type="entry name" value="PSD2"/>
    <property type="match status" value="1"/>
</dbReference>
<proteinExistence type="predicted"/>
<keyword evidence="8" id="KW-1185">Reference proteome</keyword>
<feature type="domain" description="DUF1592" evidence="5">
    <location>
        <begin position="311"/>
        <end position="439"/>
    </location>
</feature>
<evidence type="ECO:0000259" key="4">
    <source>
        <dbReference type="Pfam" id="PF07627"/>
    </source>
</evidence>